<evidence type="ECO:0000313" key="3">
    <source>
        <dbReference type="Proteomes" id="UP000658382"/>
    </source>
</evidence>
<reference evidence="2" key="2">
    <citation type="submission" date="2020-09" db="EMBL/GenBank/DDBJ databases">
        <authorList>
            <person name="Sun Q."/>
            <person name="Ohkuma M."/>
        </authorList>
    </citation>
    <scope>NUCLEOTIDE SEQUENCE</scope>
    <source>
        <strain evidence="2">JCM 12580</strain>
    </source>
</reference>
<organism evidence="2 3">
    <name type="scientific">Lentibacillus kapialis</name>
    <dbReference type="NCBI Taxonomy" id="340214"/>
    <lineage>
        <taxon>Bacteria</taxon>
        <taxon>Bacillati</taxon>
        <taxon>Bacillota</taxon>
        <taxon>Bacilli</taxon>
        <taxon>Bacillales</taxon>
        <taxon>Bacillaceae</taxon>
        <taxon>Lentibacillus</taxon>
    </lineage>
</organism>
<reference evidence="2" key="1">
    <citation type="journal article" date="2014" name="Int. J. Syst. Evol. Microbiol.">
        <title>Complete genome sequence of Corynebacterium casei LMG S-19264T (=DSM 44701T), isolated from a smear-ripened cheese.</title>
        <authorList>
            <consortium name="US DOE Joint Genome Institute (JGI-PGF)"/>
            <person name="Walter F."/>
            <person name="Albersmeier A."/>
            <person name="Kalinowski J."/>
            <person name="Ruckert C."/>
        </authorList>
    </citation>
    <scope>NUCLEOTIDE SEQUENCE</scope>
    <source>
        <strain evidence="2">JCM 12580</strain>
    </source>
</reference>
<gene>
    <name evidence="2" type="ORF">GCM10007063_05050</name>
</gene>
<feature type="transmembrane region" description="Helical" evidence="1">
    <location>
        <begin position="7"/>
        <end position="26"/>
    </location>
</feature>
<dbReference type="RefSeq" id="WP_188631490.1">
    <property type="nucleotide sequence ID" value="NZ_BMNQ01000003.1"/>
</dbReference>
<feature type="transmembrane region" description="Helical" evidence="1">
    <location>
        <begin position="46"/>
        <end position="67"/>
    </location>
</feature>
<keyword evidence="1" id="KW-0812">Transmembrane</keyword>
<evidence type="ECO:0008006" key="4">
    <source>
        <dbReference type="Google" id="ProtNLM"/>
    </source>
</evidence>
<keyword evidence="1" id="KW-0472">Membrane</keyword>
<dbReference type="Pfam" id="PF09577">
    <property type="entry name" value="Spore_YpjB"/>
    <property type="match status" value="1"/>
</dbReference>
<comment type="caution">
    <text evidence="2">The sequence shown here is derived from an EMBL/GenBank/DDBJ whole genome shotgun (WGS) entry which is preliminary data.</text>
</comment>
<dbReference type="Proteomes" id="UP000658382">
    <property type="component" value="Unassembled WGS sequence"/>
</dbReference>
<sequence length="84" mass="9502">MKYKKCLLFFMIGIYIYTLLSIPAIASAQHPLIFTANNTSGMTMTPFYWVVGIVGGSIAITLSYVSWRKYKGEKKKQTDDDPNN</sequence>
<dbReference type="AlphaFoldDB" id="A0A917UU68"/>
<accession>A0A917UU68</accession>
<name>A0A917UU68_9BACI</name>
<dbReference type="InterPro" id="IPR014231">
    <property type="entry name" value="Spore_YpjB"/>
</dbReference>
<keyword evidence="3" id="KW-1185">Reference proteome</keyword>
<keyword evidence="1" id="KW-1133">Transmembrane helix</keyword>
<protein>
    <recommendedName>
        <fullName evidence="4">Sporulation protein YpjB (SpoYpjB)</fullName>
    </recommendedName>
</protein>
<proteinExistence type="predicted"/>
<evidence type="ECO:0000256" key="1">
    <source>
        <dbReference type="SAM" id="Phobius"/>
    </source>
</evidence>
<evidence type="ECO:0000313" key="2">
    <source>
        <dbReference type="EMBL" id="GGJ85518.1"/>
    </source>
</evidence>
<dbReference type="EMBL" id="BMNQ01000003">
    <property type="protein sequence ID" value="GGJ85518.1"/>
    <property type="molecule type" value="Genomic_DNA"/>
</dbReference>